<dbReference type="EMBL" id="JAUKTV010000004">
    <property type="protein sequence ID" value="KAK0739765.1"/>
    <property type="molecule type" value="Genomic_DNA"/>
</dbReference>
<name>A0AA40BSW1_9PEZI</name>
<protein>
    <submittedName>
        <fullName evidence="1">Uncharacterized protein</fullName>
    </submittedName>
</protein>
<evidence type="ECO:0000313" key="1">
    <source>
        <dbReference type="EMBL" id="KAK0739765.1"/>
    </source>
</evidence>
<dbReference type="AlphaFoldDB" id="A0AA40BSW1"/>
<dbReference type="Proteomes" id="UP001172159">
    <property type="component" value="Unassembled WGS sequence"/>
</dbReference>
<evidence type="ECO:0000313" key="2">
    <source>
        <dbReference type="Proteomes" id="UP001172159"/>
    </source>
</evidence>
<proteinExistence type="predicted"/>
<comment type="caution">
    <text evidence="1">The sequence shown here is derived from an EMBL/GenBank/DDBJ whole genome shotgun (WGS) entry which is preliminary data.</text>
</comment>
<feature type="non-terminal residue" evidence="1">
    <location>
        <position position="1"/>
    </location>
</feature>
<accession>A0AA40BSW1</accession>
<keyword evidence="2" id="KW-1185">Reference proteome</keyword>
<reference evidence="1" key="1">
    <citation type="submission" date="2023-06" db="EMBL/GenBank/DDBJ databases">
        <title>Genome-scale phylogeny and comparative genomics of the fungal order Sordariales.</title>
        <authorList>
            <consortium name="Lawrence Berkeley National Laboratory"/>
            <person name="Hensen N."/>
            <person name="Bonometti L."/>
            <person name="Westerberg I."/>
            <person name="Brannstrom I.O."/>
            <person name="Guillou S."/>
            <person name="Cros-Aarteil S."/>
            <person name="Calhoun S."/>
            <person name="Haridas S."/>
            <person name="Kuo A."/>
            <person name="Mondo S."/>
            <person name="Pangilinan J."/>
            <person name="Riley R."/>
            <person name="Labutti K."/>
            <person name="Andreopoulos B."/>
            <person name="Lipzen A."/>
            <person name="Chen C."/>
            <person name="Yanf M."/>
            <person name="Daum C."/>
            <person name="Ng V."/>
            <person name="Clum A."/>
            <person name="Steindorff A."/>
            <person name="Ohm R."/>
            <person name="Martin F."/>
            <person name="Silar P."/>
            <person name="Natvig D."/>
            <person name="Lalanne C."/>
            <person name="Gautier V."/>
            <person name="Ament-Velasquez S.L."/>
            <person name="Kruys A."/>
            <person name="Hutchinson M.I."/>
            <person name="Powell A.J."/>
            <person name="Barry K."/>
            <person name="Miller A.N."/>
            <person name="Grigoriev I.V."/>
            <person name="Debuchy R."/>
            <person name="Gladieux P."/>
            <person name="Thoren M.H."/>
            <person name="Johannesson H."/>
        </authorList>
    </citation>
    <scope>NUCLEOTIDE SEQUENCE</scope>
    <source>
        <strain evidence="1">CBS 540.89</strain>
    </source>
</reference>
<gene>
    <name evidence="1" type="ORF">B0T21DRAFT_284919</name>
</gene>
<sequence>TKVIKEYIKHCLTYIYNTIFKAKLLNKLNPVNLEPVFKYTICIDFIITLLVIRSFKI</sequence>
<organism evidence="1 2">
    <name type="scientific">Apiosordaria backusii</name>
    <dbReference type="NCBI Taxonomy" id="314023"/>
    <lineage>
        <taxon>Eukaryota</taxon>
        <taxon>Fungi</taxon>
        <taxon>Dikarya</taxon>
        <taxon>Ascomycota</taxon>
        <taxon>Pezizomycotina</taxon>
        <taxon>Sordariomycetes</taxon>
        <taxon>Sordariomycetidae</taxon>
        <taxon>Sordariales</taxon>
        <taxon>Lasiosphaeriaceae</taxon>
        <taxon>Apiosordaria</taxon>
    </lineage>
</organism>